<feature type="domain" description="Yip1" evidence="6">
    <location>
        <begin position="21"/>
        <end position="208"/>
    </location>
</feature>
<evidence type="ECO:0000256" key="5">
    <source>
        <dbReference type="SAM" id="Phobius"/>
    </source>
</evidence>
<dbReference type="AlphaFoldDB" id="A0A4R5CUL4"/>
<name>A0A4R5CUL4_9FLAO</name>
<keyword evidence="2 5" id="KW-0812">Transmembrane</keyword>
<organism evidence="7 8">
    <name type="scientific">Flavobacterium sandaracinum</name>
    <dbReference type="NCBI Taxonomy" id="2541733"/>
    <lineage>
        <taxon>Bacteria</taxon>
        <taxon>Pseudomonadati</taxon>
        <taxon>Bacteroidota</taxon>
        <taxon>Flavobacteriia</taxon>
        <taxon>Flavobacteriales</taxon>
        <taxon>Flavobacteriaceae</taxon>
        <taxon>Flavobacterium</taxon>
    </lineage>
</organism>
<keyword evidence="3 5" id="KW-1133">Transmembrane helix</keyword>
<dbReference type="GO" id="GO:0016020">
    <property type="term" value="C:membrane"/>
    <property type="evidence" value="ECO:0007669"/>
    <property type="project" value="UniProtKB-SubCell"/>
</dbReference>
<feature type="transmembrane region" description="Helical" evidence="5">
    <location>
        <begin position="192"/>
        <end position="216"/>
    </location>
</feature>
<evidence type="ECO:0000256" key="4">
    <source>
        <dbReference type="ARBA" id="ARBA00023136"/>
    </source>
</evidence>
<dbReference type="RefSeq" id="WP_132066614.1">
    <property type="nucleotide sequence ID" value="NZ_SMFN01000012.1"/>
</dbReference>
<dbReference type="Proteomes" id="UP000294644">
    <property type="component" value="Unassembled WGS sequence"/>
</dbReference>
<feature type="transmembrane region" description="Helical" evidence="5">
    <location>
        <begin position="42"/>
        <end position="60"/>
    </location>
</feature>
<evidence type="ECO:0000256" key="1">
    <source>
        <dbReference type="ARBA" id="ARBA00004141"/>
    </source>
</evidence>
<evidence type="ECO:0000256" key="2">
    <source>
        <dbReference type="ARBA" id="ARBA00022692"/>
    </source>
</evidence>
<dbReference type="InterPro" id="IPR006977">
    <property type="entry name" value="Yip1_dom"/>
</dbReference>
<protein>
    <submittedName>
        <fullName evidence="7">YIP1 family protein</fullName>
    </submittedName>
</protein>
<feature type="transmembrane region" description="Helical" evidence="5">
    <location>
        <begin position="72"/>
        <end position="94"/>
    </location>
</feature>
<evidence type="ECO:0000259" key="6">
    <source>
        <dbReference type="Pfam" id="PF04893"/>
    </source>
</evidence>
<evidence type="ECO:0000313" key="7">
    <source>
        <dbReference type="EMBL" id="TDE03337.1"/>
    </source>
</evidence>
<sequence length="217" mass="24582">MNETEQPSERIKIAEKELFLKLMTAPRTAFQFINEYKYEKHLYILLFLAGIVRTFDRASAKNMGDNFSLWNIIAVCVIFGGIFGWISYYLYAALISWTGSWLNGKGNTQSIVRVLAYAFFPSIFILILLIPQLALYGNQLFQSDSDLYNLASTESVILYLLLFVQSGLGIWSLVLCIIGIAEVQQLSIGKAILNVLFPVIVLIFAILVLVLIFKIFE</sequence>
<keyword evidence="8" id="KW-1185">Reference proteome</keyword>
<evidence type="ECO:0000256" key="3">
    <source>
        <dbReference type="ARBA" id="ARBA00022989"/>
    </source>
</evidence>
<feature type="transmembrane region" description="Helical" evidence="5">
    <location>
        <begin position="114"/>
        <end position="136"/>
    </location>
</feature>
<dbReference type="Pfam" id="PF04893">
    <property type="entry name" value="Yip1"/>
    <property type="match status" value="1"/>
</dbReference>
<evidence type="ECO:0000313" key="8">
    <source>
        <dbReference type="Proteomes" id="UP000294644"/>
    </source>
</evidence>
<feature type="transmembrane region" description="Helical" evidence="5">
    <location>
        <begin position="156"/>
        <end position="180"/>
    </location>
</feature>
<comment type="caution">
    <text evidence="7">The sequence shown here is derived from an EMBL/GenBank/DDBJ whole genome shotgun (WGS) entry which is preliminary data.</text>
</comment>
<gene>
    <name evidence="7" type="ORF">E0F91_11145</name>
</gene>
<proteinExistence type="predicted"/>
<keyword evidence="4 5" id="KW-0472">Membrane</keyword>
<accession>A0A4R5CUL4</accession>
<dbReference type="OrthoDB" id="1449862at2"/>
<dbReference type="EMBL" id="SMFN01000012">
    <property type="protein sequence ID" value="TDE03337.1"/>
    <property type="molecule type" value="Genomic_DNA"/>
</dbReference>
<comment type="subcellular location">
    <subcellularLocation>
        <location evidence="1">Membrane</location>
        <topology evidence="1">Multi-pass membrane protein</topology>
    </subcellularLocation>
</comment>
<reference evidence="7 8" key="1">
    <citation type="submission" date="2019-03" db="EMBL/GenBank/DDBJ databases">
        <title>Flavobacterium LB-D12 sp. nov., isolated from arctic soil.</title>
        <authorList>
            <person name="Chaudhary D.K."/>
        </authorList>
    </citation>
    <scope>NUCLEOTIDE SEQUENCE [LARGE SCALE GENOMIC DNA]</scope>
    <source>
        <strain evidence="7 8">LB-D12</strain>
    </source>
</reference>